<evidence type="ECO:0000313" key="7">
    <source>
        <dbReference type="EMBL" id="MFD2756476.1"/>
    </source>
</evidence>
<dbReference type="InterPro" id="IPR017927">
    <property type="entry name" value="FAD-bd_FR_type"/>
</dbReference>
<gene>
    <name evidence="7" type="ORF">ACFSW6_20570</name>
</gene>
<dbReference type="Proteomes" id="UP001597463">
    <property type="component" value="Unassembled WGS sequence"/>
</dbReference>
<comment type="caution">
    <text evidence="7">The sequence shown here is derived from an EMBL/GenBank/DDBJ whole genome shotgun (WGS) entry which is preliminary data.</text>
</comment>
<dbReference type="InterPro" id="IPR039261">
    <property type="entry name" value="FNR_nucleotide-bd"/>
</dbReference>
<dbReference type="SUPFAM" id="SSF52218">
    <property type="entry name" value="Flavoproteins"/>
    <property type="match status" value="1"/>
</dbReference>
<evidence type="ECO:0000256" key="2">
    <source>
        <dbReference type="ARBA" id="ARBA00022643"/>
    </source>
</evidence>
<dbReference type="SUPFAM" id="SSF63380">
    <property type="entry name" value="Riboflavin synthase domain-like"/>
    <property type="match status" value="1"/>
</dbReference>
<protein>
    <recommendedName>
        <fullName evidence="3">NADPH--hemoprotein reductase</fullName>
        <ecNumber evidence="3">1.6.2.4</ecNumber>
    </recommendedName>
</protein>
<dbReference type="InterPro" id="IPR001709">
    <property type="entry name" value="Flavoprot_Pyr_Nucl_cyt_Rdtase"/>
</dbReference>
<dbReference type="SUPFAM" id="SSF52343">
    <property type="entry name" value="Ferredoxin reductase-like, C-terminal NADP-linked domain"/>
    <property type="match status" value="1"/>
</dbReference>
<dbReference type="InterPro" id="IPR029039">
    <property type="entry name" value="Flavoprotein-like_sf"/>
</dbReference>
<evidence type="ECO:0000256" key="3">
    <source>
        <dbReference type="ARBA" id="ARBA00023797"/>
    </source>
</evidence>
<dbReference type="PROSITE" id="PS50902">
    <property type="entry name" value="FLAVODOXIN_LIKE"/>
    <property type="match status" value="1"/>
</dbReference>
<evidence type="ECO:0000256" key="1">
    <source>
        <dbReference type="ARBA" id="ARBA00022630"/>
    </source>
</evidence>
<reference evidence="8" key="1">
    <citation type="journal article" date="2019" name="Int. J. Syst. Evol. Microbiol.">
        <title>The Global Catalogue of Microorganisms (GCM) 10K type strain sequencing project: providing services to taxonomists for standard genome sequencing and annotation.</title>
        <authorList>
            <consortium name="The Broad Institute Genomics Platform"/>
            <consortium name="The Broad Institute Genome Sequencing Center for Infectious Disease"/>
            <person name="Wu L."/>
            <person name="Ma J."/>
        </authorList>
    </citation>
    <scope>NUCLEOTIDE SEQUENCE [LARGE SCALE GENOMIC DNA]</scope>
    <source>
        <strain evidence="8">TISTR 1906</strain>
    </source>
</reference>
<sequence length="467" mass="51124">MSLDWVLTPARVSGAAALLAAYAALCLRTGWMARQRRLAFTHDSEELAGHVQGPPVLVVFASQTGQAEGLARAAARMLGGSGFRVTLLPVDRLDGAVLRSHPHSLWMLSTTGEGDAPDHALHFVQKLLAGAQDLSGHRCQVLALGDREYRQFCSFGIQVHEWLLAQGAEGDLICVDNMERAALQAWQGRVNELRQAWLGQDAEALPAQDEWLLPPASEPFILKRRTLLNPGSQGGPLYLLEWEPVSGRLPAWQSGDLASLAVPADPDRPRDYSIASIVEDGSLQMLVRLSLRDDGIPGLASGWLCEGMAVGDSLALAIRQHSSFRLGENRERPLILIGNGSGLAGLLGHLKARVRAGRGDQWLVFGERNSRHDAFCGEQLAQWLREGWLQRLDQAWSRDGDGARYVQDVLLQQQDQLKAWVQRGAAIYVCGSQQGMGQGVDRALRLVLGDTGVQALVHEGRYRRDVY</sequence>
<dbReference type="Gene3D" id="3.40.50.80">
    <property type="entry name" value="Nucleotide-binding domain of ferredoxin-NADP reductase (FNR) module"/>
    <property type="match status" value="1"/>
</dbReference>
<evidence type="ECO:0000259" key="6">
    <source>
        <dbReference type="PROSITE" id="PS51384"/>
    </source>
</evidence>
<keyword evidence="8" id="KW-1185">Reference proteome</keyword>
<keyword evidence="4" id="KW-0812">Transmembrane</keyword>
<evidence type="ECO:0000259" key="5">
    <source>
        <dbReference type="PROSITE" id="PS50902"/>
    </source>
</evidence>
<proteinExistence type="predicted"/>
<keyword evidence="4" id="KW-0472">Membrane</keyword>
<evidence type="ECO:0000313" key="8">
    <source>
        <dbReference type="Proteomes" id="UP001597463"/>
    </source>
</evidence>
<keyword evidence="1" id="KW-0285">Flavoprotein</keyword>
<dbReference type="RefSeq" id="WP_066470898.1">
    <property type="nucleotide sequence ID" value="NZ_BCNT01000001.1"/>
</dbReference>
<dbReference type="PRINTS" id="PR00371">
    <property type="entry name" value="FPNCR"/>
</dbReference>
<accession>A0ABW5US66</accession>
<dbReference type="InterPro" id="IPR008254">
    <property type="entry name" value="Flavodoxin/NO_synth"/>
</dbReference>
<evidence type="ECO:0000256" key="4">
    <source>
        <dbReference type="SAM" id="Phobius"/>
    </source>
</evidence>
<feature type="transmembrane region" description="Helical" evidence="4">
    <location>
        <begin position="12"/>
        <end position="31"/>
    </location>
</feature>
<dbReference type="PANTHER" id="PTHR19384:SF17">
    <property type="entry name" value="NADPH--CYTOCHROME P450 REDUCTASE"/>
    <property type="match status" value="1"/>
</dbReference>
<dbReference type="Gene3D" id="2.40.30.10">
    <property type="entry name" value="Translation factors"/>
    <property type="match status" value="1"/>
</dbReference>
<dbReference type="EMBL" id="JBHUMV010000011">
    <property type="protein sequence ID" value="MFD2756476.1"/>
    <property type="molecule type" value="Genomic_DNA"/>
</dbReference>
<dbReference type="CDD" id="cd06200">
    <property type="entry name" value="SiR_like1"/>
    <property type="match status" value="1"/>
</dbReference>
<keyword evidence="4" id="KW-1133">Transmembrane helix</keyword>
<dbReference type="PANTHER" id="PTHR19384">
    <property type="entry name" value="NITRIC OXIDE SYNTHASE-RELATED"/>
    <property type="match status" value="1"/>
</dbReference>
<dbReference type="PROSITE" id="PS51384">
    <property type="entry name" value="FAD_FR"/>
    <property type="match status" value="1"/>
</dbReference>
<dbReference type="Gene3D" id="3.40.50.360">
    <property type="match status" value="1"/>
</dbReference>
<organism evidence="7 8">
    <name type="scientific">Comamonas terrae</name>
    <dbReference type="NCBI Taxonomy" id="673548"/>
    <lineage>
        <taxon>Bacteria</taxon>
        <taxon>Pseudomonadati</taxon>
        <taxon>Pseudomonadota</taxon>
        <taxon>Betaproteobacteria</taxon>
        <taxon>Burkholderiales</taxon>
        <taxon>Comamonadaceae</taxon>
        <taxon>Comamonas</taxon>
    </lineage>
</organism>
<dbReference type="Pfam" id="PF00258">
    <property type="entry name" value="Flavodoxin_1"/>
    <property type="match status" value="1"/>
</dbReference>
<feature type="domain" description="FAD-binding FR-type" evidence="6">
    <location>
        <begin position="215"/>
        <end position="327"/>
    </location>
</feature>
<feature type="domain" description="Flavodoxin-like" evidence="5">
    <location>
        <begin position="56"/>
        <end position="191"/>
    </location>
</feature>
<dbReference type="InterPro" id="IPR017938">
    <property type="entry name" value="Riboflavin_synthase-like_b-brl"/>
</dbReference>
<keyword evidence="2" id="KW-0288">FMN</keyword>
<dbReference type="EC" id="1.6.2.4" evidence="3"/>
<name>A0ABW5US66_9BURK</name>